<keyword evidence="4" id="KW-0408">Iron</keyword>
<evidence type="ECO:0000313" key="7">
    <source>
        <dbReference type="EMBL" id="SCZ81368.1"/>
    </source>
</evidence>
<dbReference type="GO" id="GO:0046872">
    <property type="term" value="F:metal ion binding"/>
    <property type="evidence" value="ECO:0007669"/>
    <property type="project" value="UniProtKB-KW"/>
</dbReference>
<accession>A0A1G5S5B1</accession>
<feature type="domain" description="4Fe-4S ferredoxin-type" evidence="6">
    <location>
        <begin position="34"/>
        <end position="63"/>
    </location>
</feature>
<dbReference type="GO" id="GO:0051539">
    <property type="term" value="F:4 iron, 4 sulfur cluster binding"/>
    <property type="evidence" value="ECO:0007669"/>
    <property type="project" value="UniProtKB-KW"/>
</dbReference>
<dbReference type="PANTHER" id="PTHR43724">
    <property type="entry name" value="PYRUVATE SYNTHASE SUBUNIT PORD"/>
    <property type="match status" value="1"/>
</dbReference>
<keyword evidence="2" id="KW-0479">Metal-binding</keyword>
<dbReference type="AlphaFoldDB" id="A0A1G5S5B1"/>
<evidence type="ECO:0000313" key="8">
    <source>
        <dbReference type="Proteomes" id="UP000199428"/>
    </source>
</evidence>
<dbReference type="SUPFAM" id="SSF54862">
    <property type="entry name" value="4Fe-4S ferredoxins"/>
    <property type="match status" value="1"/>
</dbReference>
<dbReference type="Gene3D" id="3.30.70.20">
    <property type="match status" value="1"/>
</dbReference>
<proteinExistence type="predicted"/>
<reference evidence="7 8" key="1">
    <citation type="submission" date="2016-10" db="EMBL/GenBank/DDBJ databases">
        <authorList>
            <person name="de Groot N.N."/>
        </authorList>
    </citation>
    <scope>NUCLEOTIDE SEQUENCE [LARGE SCALE GENOMIC DNA]</scope>
    <source>
        <strain evidence="7 8">DSM 10317</strain>
    </source>
</reference>
<dbReference type="Proteomes" id="UP000199428">
    <property type="component" value="Unassembled WGS sequence"/>
</dbReference>
<dbReference type="Pfam" id="PF00037">
    <property type="entry name" value="Fer4"/>
    <property type="match status" value="2"/>
</dbReference>
<dbReference type="PROSITE" id="PS00198">
    <property type="entry name" value="4FE4S_FER_1"/>
    <property type="match status" value="1"/>
</dbReference>
<keyword evidence="5" id="KW-0411">Iron-sulfur</keyword>
<name>A0A1G5S5B1_PSEXY</name>
<dbReference type="RefSeq" id="WP_028246816.1">
    <property type="nucleotide sequence ID" value="NZ_FMWK01000020.1"/>
</dbReference>
<sequence length="69" mass="7221">MVKKKANPDRSICVACGVCVLQCPRNALSIHKGCYAVVDNEKCVGCGLCAKACPANAINIVEKQEVANG</sequence>
<evidence type="ECO:0000256" key="1">
    <source>
        <dbReference type="ARBA" id="ARBA00022485"/>
    </source>
</evidence>
<dbReference type="InterPro" id="IPR017900">
    <property type="entry name" value="4Fe4S_Fe_S_CS"/>
</dbReference>
<organism evidence="7 8">
    <name type="scientific">Pseudobutyrivibrio xylanivorans</name>
    <dbReference type="NCBI Taxonomy" id="185007"/>
    <lineage>
        <taxon>Bacteria</taxon>
        <taxon>Bacillati</taxon>
        <taxon>Bacillota</taxon>
        <taxon>Clostridia</taxon>
        <taxon>Lachnospirales</taxon>
        <taxon>Lachnospiraceae</taxon>
        <taxon>Pseudobutyrivibrio</taxon>
    </lineage>
</organism>
<dbReference type="EMBL" id="FMWK01000020">
    <property type="protein sequence ID" value="SCZ81368.1"/>
    <property type="molecule type" value="Genomic_DNA"/>
</dbReference>
<evidence type="ECO:0000256" key="3">
    <source>
        <dbReference type="ARBA" id="ARBA00022737"/>
    </source>
</evidence>
<protein>
    <submittedName>
        <fullName evidence="7">4Fe-4S binding domain-containing protein</fullName>
    </submittedName>
</protein>
<evidence type="ECO:0000256" key="4">
    <source>
        <dbReference type="ARBA" id="ARBA00023004"/>
    </source>
</evidence>
<feature type="domain" description="4Fe-4S ferredoxin-type" evidence="6">
    <location>
        <begin position="4"/>
        <end position="33"/>
    </location>
</feature>
<gene>
    <name evidence="7" type="ORF">SAMN02910350_02782</name>
</gene>
<evidence type="ECO:0000256" key="2">
    <source>
        <dbReference type="ARBA" id="ARBA00022723"/>
    </source>
</evidence>
<dbReference type="PROSITE" id="PS51379">
    <property type="entry name" value="4FE4S_FER_2"/>
    <property type="match status" value="2"/>
</dbReference>
<dbReference type="PANTHER" id="PTHR43724:SF1">
    <property type="entry name" value="PYRUVATE SYNTHASE SUBUNIT PORD"/>
    <property type="match status" value="1"/>
</dbReference>
<dbReference type="InterPro" id="IPR017896">
    <property type="entry name" value="4Fe4S_Fe-S-bd"/>
</dbReference>
<keyword evidence="1" id="KW-0004">4Fe-4S</keyword>
<evidence type="ECO:0000256" key="5">
    <source>
        <dbReference type="ARBA" id="ARBA00023014"/>
    </source>
</evidence>
<keyword evidence="3" id="KW-0677">Repeat</keyword>
<evidence type="ECO:0000259" key="6">
    <source>
        <dbReference type="PROSITE" id="PS51379"/>
    </source>
</evidence>